<protein>
    <submittedName>
        <fullName evidence="4">Uncharacterized protein</fullName>
    </submittedName>
</protein>
<keyword evidence="2" id="KW-0805">Transcription regulation</keyword>
<keyword evidence="2" id="KW-0806">Transcription termination</keyword>
<reference evidence="4 5" key="1">
    <citation type="journal article" date="2022" name="Nat. Plants">
        <title>Genomes of leafy and leafless Platanthera orchids illuminate the evolution of mycoheterotrophy.</title>
        <authorList>
            <person name="Li M.H."/>
            <person name="Liu K.W."/>
            <person name="Li Z."/>
            <person name="Lu H.C."/>
            <person name="Ye Q.L."/>
            <person name="Zhang D."/>
            <person name="Wang J.Y."/>
            <person name="Li Y.F."/>
            <person name="Zhong Z.M."/>
            <person name="Liu X."/>
            <person name="Yu X."/>
            <person name="Liu D.K."/>
            <person name="Tu X.D."/>
            <person name="Liu B."/>
            <person name="Hao Y."/>
            <person name="Liao X.Y."/>
            <person name="Jiang Y.T."/>
            <person name="Sun W.H."/>
            <person name="Chen J."/>
            <person name="Chen Y.Q."/>
            <person name="Ai Y."/>
            <person name="Zhai J.W."/>
            <person name="Wu S.S."/>
            <person name="Zhou Z."/>
            <person name="Hsiao Y.Y."/>
            <person name="Wu W.L."/>
            <person name="Chen Y.Y."/>
            <person name="Lin Y.F."/>
            <person name="Hsu J.L."/>
            <person name="Li C.Y."/>
            <person name="Wang Z.W."/>
            <person name="Zhao X."/>
            <person name="Zhong W.Y."/>
            <person name="Ma X.K."/>
            <person name="Ma L."/>
            <person name="Huang J."/>
            <person name="Chen G.Z."/>
            <person name="Huang M.Z."/>
            <person name="Huang L."/>
            <person name="Peng D.H."/>
            <person name="Luo Y.B."/>
            <person name="Zou S.Q."/>
            <person name="Chen S.P."/>
            <person name="Lan S."/>
            <person name="Tsai W.C."/>
            <person name="Van de Peer Y."/>
            <person name="Liu Z.J."/>
        </authorList>
    </citation>
    <scope>NUCLEOTIDE SEQUENCE [LARGE SCALE GENOMIC DNA]</scope>
    <source>
        <strain evidence="4">Lor288</strain>
    </source>
</reference>
<keyword evidence="3" id="KW-0809">Transit peptide</keyword>
<keyword evidence="2" id="KW-0804">Transcription</keyword>
<accession>A0ABR2N5A7</accession>
<dbReference type="EMBL" id="JBBWWR010000001">
    <property type="protein sequence ID" value="KAK8971301.1"/>
    <property type="molecule type" value="Genomic_DNA"/>
</dbReference>
<dbReference type="Gene3D" id="1.25.70.10">
    <property type="entry name" value="Transcription termination factor 3, mitochondrial"/>
    <property type="match status" value="1"/>
</dbReference>
<keyword evidence="5" id="KW-1185">Reference proteome</keyword>
<dbReference type="InterPro" id="IPR003690">
    <property type="entry name" value="MTERF"/>
</dbReference>
<comment type="similarity">
    <text evidence="1">Belongs to the mTERF family.</text>
</comment>
<dbReference type="PANTHER" id="PTHR13068:SF236">
    <property type="entry name" value="OS02G0749800 PROTEIN"/>
    <property type="match status" value="1"/>
</dbReference>
<dbReference type="Proteomes" id="UP001412067">
    <property type="component" value="Unassembled WGS sequence"/>
</dbReference>
<comment type="caution">
    <text evidence="4">The sequence shown here is derived from an EMBL/GenBank/DDBJ whole genome shotgun (WGS) entry which is preliminary data.</text>
</comment>
<name>A0ABR2N5A7_9ASPA</name>
<dbReference type="SMART" id="SM00733">
    <property type="entry name" value="Mterf"/>
    <property type="match status" value="5"/>
</dbReference>
<dbReference type="InterPro" id="IPR038538">
    <property type="entry name" value="MTERF_sf"/>
</dbReference>
<dbReference type="Pfam" id="PF02536">
    <property type="entry name" value="mTERF"/>
    <property type="match status" value="1"/>
</dbReference>
<evidence type="ECO:0000313" key="4">
    <source>
        <dbReference type="EMBL" id="KAK8971301.1"/>
    </source>
</evidence>
<gene>
    <name evidence="4" type="ORF">KSP40_PGU006329</name>
</gene>
<dbReference type="PANTHER" id="PTHR13068">
    <property type="entry name" value="CGI-12 PROTEIN-RELATED"/>
    <property type="match status" value="1"/>
</dbReference>
<organism evidence="4 5">
    <name type="scientific">Platanthera guangdongensis</name>
    <dbReference type="NCBI Taxonomy" id="2320717"/>
    <lineage>
        <taxon>Eukaryota</taxon>
        <taxon>Viridiplantae</taxon>
        <taxon>Streptophyta</taxon>
        <taxon>Embryophyta</taxon>
        <taxon>Tracheophyta</taxon>
        <taxon>Spermatophyta</taxon>
        <taxon>Magnoliopsida</taxon>
        <taxon>Liliopsida</taxon>
        <taxon>Asparagales</taxon>
        <taxon>Orchidaceae</taxon>
        <taxon>Orchidoideae</taxon>
        <taxon>Orchideae</taxon>
        <taxon>Orchidinae</taxon>
        <taxon>Platanthera</taxon>
    </lineage>
</organism>
<evidence type="ECO:0000313" key="5">
    <source>
        <dbReference type="Proteomes" id="UP001412067"/>
    </source>
</evidence>
<sequence length="389" mass="43719">MMLVRKNSSLLLGFLPGTGKIPILLPPSNLLTPLRPFTSKADDPSPKTPFIVKYLIDSLGLSSSEADKCSKSLTHIKSPSNPDSVLEFFRKNGFTDADIKRILCSHSRVLCAKVDSTLKPKFEVMRDLGFSDTQITKLITANPLTLNYLSYCNVRPRIEFFNTFLDSYDDIVTAISNDKSLLASSLEKTIKPNIAFLRECQFSFERIVSLLIRGRGVIGRAPKSLKSIVKRVNELGVPHGSGMFFKTFRCLCGVSVDMFDAKIKLLGSLGFSQSELLSAILKQPLILCLSAKNLCEKVDFLVKEAGCELSYVSRYPTMVGLSMTKRLIPRHYVMQLIMERGLLKKKIGFFHFVSISERNFLKKYIFSFQQRMPELPNVYLSASAGKFLY</sequence>
<proteinExistence type="inferred from homology"/>
<evidence type="ECO:0000256" key="2">
    <source>
        <dbReference type="ARBA" id="ARBA00022472"/>
    </source>
</evidence>
<evidence type="ECO:0000256" key="3">
    <source>
        <dbReference type="ARBA" id="ARBA00022946"/>
    </source>
</evidence>
<evidence type="ECO:0000256" key="1">
    <source>
        <dbReference type="ARBA" id="ARBA00007692"/>
    </source>
</evidence>